<accession>A0ABT4GDU8</accession>
<keyword evidence="2" id="KW-0472">Membrane</keyword>
<keyword evidence="2" id="KW-0812">Transmembrane</keyword>
<feature type="region of interest" description="Disordered" evidence="1">
    <location>
        <begin position="105"/>
        <end position="150"/>
    </location>
</feature>
<feature type="transmembrane region" description="Helical" evidence="2">
    <location>
        <begin position="159"/>
        <end position="184"/>
    </location>
</feature>
<keyword evidence="2" id="KW-1133">Transmembrane helix</keyword>
<feature type="compositionally biased region" description="Basic and acidic residues" evidence="1">
    <location>
        <begin position="13"/>
        <end position="32"/>
    </location>
</feature>
<proteinExistence type="predicted"/>
<dbReference type="SUPFAM" id="SSF110997">
    <property type="entry name" value="Sporulation related repeat"/>
    <property type="match status" value="1"/>
</dbReference>
<evidence type="ECO:0000313" key="4">
    <source>
        <dbReference type="EMBL" id="MCY9694284.1"/>
    </source>
</evidence>
<reference evidence="4 5" key="1">
    <citation type="submission" date="2022-05" db="EMBL/GenBank/DDBJ databases">
        <title>Genome Sequencing of Bee-Associated Microbes.</title>
        <authorList>
            <person name="Dunlap C."/>
        </authorList>
    </citation>
    <scope>NUCLEOTIDE SEQUENCE [LARGE SCALE GENOMIC DNA]</scope>
    <source>
        <strain evidence="4 5">NRRL B-14421</strain>
    </source>
</reference>
<dbReference type="InterPro" id="IPR007730">
    <property type="entry name" value="SPOR-like_dom"/>
</dbReference>
<keyword evidence="5" id="KW-1185">Reference proteome</keyword>
<protein>
    <submittedName>
        <fullName evidence="4">SPOR domain-containing protein</fullName>
    </submittedName>
</protein>
<dbReference type="Proteomes" id="UP001527099">
    <property type="component" value="Unassembled WGS sequence"/>
</dbReference>
<dbReference type="InterPro" id="IPR036680">
    <property type="entry name" value="SPOR-like_sf"/>
</dbReference>
<sequence>MNKNKARITYRFDPQERSESTRRASRVPDQEEKVIPLYQEEFKVIDSTIDPQMSDEVTPYHQAEREQVEHLFEPHALNTFTTDFGSWNSQIESEGERVERIIRESQAARENQTVRNPSTERAEPTSDRHRDEWSTWTSKEPYSETGTGARYAKSTSTPWIRIATSVAGAVVTGIAFGFFVLSMFSSDRDTKTTATITNPITVSSPNVQAAVPLKAPTGATKTTTDQAPAVPAAASAVTAVQIPAKSYTFLQNGVFSNLQGAQAIQDTLKKKGLAAALDTTDKLTVFVGFAKSRDDALALREQLQAVDKTVEVYMKNVDIPAATGIRWSGSKPESVSSFIGEGDKLVNTINGLALVHLAETKPTPLAETSLQSIRSSHQQLTTLSASLGEGLGEDTKSFVQKMTTSINSAVQSMEEYKKSPSTAMLWQAQSSMMQYIIAQRELLKKISVS</sequence>
<feature type="compositionally biased region" description="Polar residues" evidence="1">
    <location>
        <begin position="134"/>
        <end position="146"/>
    </location>
</feature>
<comment type="caution">
    <text evidence="4">The sequence shown here is derived from an EMBL/GenBank/DDBJ whole genome shotgun (WGS) entry which is preliminary data.</text>
</comment>
<dbReference type="EMBL" id="JAMDMX010000046">
    <property type="protein sequence ID" value="MCY9694284.1"/>
    <property type="molecule type" value="Genomic_DNA"/>
</dbReference>
<feature type="compositionally biased region" description="Basic and acidic residues" evidence="1">
    <location>
        <begin position="118"/>
        <end position="133"/>
    </location>
</feature>
<feature type="domain" description="SPOR" evidence="3">
    <location>
        <begin position="249"/>
        <end position="304"/>
    </location>
</feature>
<feature type="compositionally biased region" description="Polar residues" evidence="1">
    <location>
        <begin position="108"/>
        <end position="117"/>
    </location>
</feature>
<dbReference type="Pfam" id="PF05036">
    <property type="entry name" value="SPOR"/>
    <property type="match status" value="1"/>
</dbReference>
<name>A0ABT4GDU8_9BACL</name>
<evidence type="ECO:0000256" key="1">
    <source>
        <dbReference type="SAM" id="MobiDB-lite"/>
    </source>
</evidence>
<evidence type="ECO:0000256" key="2">
    <source>
        <dbReference type="SAM" id="Phobius"/>
    </source>
</evidence>
<organism evidence="4 5">
    <name type="scientific">Paenibacillus alginolyticus</name>
    <dbReference type="NCBI Taxonomy" id="59839"/>
    <lineage>
        <taxon>Bacteria</taxon>
        <taxon>Bacillati</taxon>
        <taxon>Bacillota</taxon>
        <taxon>Bacilli</taxon>
        <taxon>Bacillales</taxon>
        <taxon>Paenibacillaceae</taxon>
        <taxon>Paenibacillus</taxon>
    </lineage>
</organism>
<dbReference type="RefSeq" id="WP_029194658.1">
    <property type="nucleotide sequence ID" value="NZ_JAMDMW010000008.1"/>
</dbReference>
<evidence type="ECO:0000259" key="3">
    <source>
        <dbReference type="Pfam" id="PF05036"/>
    </source>
</evidence>
<feature type="region of interest" description="Disordered" evidence="1">
    <location>
        <begin position="1"/>
        <end position="32"/>
    </location>
</feature>
<gene>
    <name evidence="4" type="ORF">M5X19_15430</name>
</gene>
<dbReference type="Gene3D" id="3.30.70.1070">
    <property type="entry name" value="Sporulation related repeat"/>
    <property type="match status" value="1"/>
</dbReference>
<evidence type="ECO:0000313" key="5">
    <source>
        <dbReference type="Proteomes" id="UP001527099"/>
    </source>
</evidence>